<dbReference type="Gene3D" id="3.30.565.10">
    <property type="entry name" value="Histidine kinase-like ATPase, C-terminal domain"/>
    <property type="match status" value="1"/>
</dbReference>
<feature type="domain" description="HAMP" evidence="18">
    <location>
        <begin position="294"/>
        <end position="347"/>
    </location>
</feature>
<dbReference type="Gene3D" id="3.40.50.2300">
    <property type="match status" value="2"/>
</dbReference>
<keyword evidence="11 15" id="KW-1133">Transmembrane helix</keyword>
<evidence type="ECO:0000256" key="5">
    <source>
        <dbReference type="ARBA" id="ARBA00022553"/>
    </source>
</evidence>
<gene>
    <name evidence="19" type="primary">rcsC_8</name>
    <name evidence="19" type="ORF">SPACI_053450</name>
</gene>
<evidence type="ECO:0000256" key="10">
    <source>
        <dbReference type="ARBA" id="ARBA00022840"/>
    </source>
</evidence>
<evidence type="ECO:0000256" key="3">
    <source>
        <dbReference type="ARBA" id="ARBA00012438"/>
    </source>
</evidence>
<dbReference type="InterPro" id="IPR001789">
    <property type="entry name" value="Sig_transdc_resp-reg_receiver"/>
</dbReference>
<dbReference type="SUPFAM" id="SSF47384">
    <property type="entry name" value="Homodimeric domain of signal transducing histidine kinase"/>
    <property type="match status" value="1"/>
</dbReference>
<dbReference type="CDD" id="cd17546">
    <property type="entry name" value="REC_hyHK_CKI1_RcsC-like"/>
    <property type="match status" value="1"/>
</dbReference>
<dbReference type="EC" id="2.7.13.3" evidence="3"/>
<dbReference type="Gene3D" id="1.10.287.130">
    <property type="match status" value="1"/>
</dbReference>
<evidence type="ECO:0000313" key="20">
    <source>
        <dbReference type="Proteomes" id="UP000216052"/>
    </source>
</evidence>
<dbReference type="GO" id="GO:0004673">
    <property type="term" value="F:protein histidine kinase activity"/>
    <property type="evidence" value="ECO:0007669"/>
    <property type="project" value="UniProtKB-EC"/>
</dbReference>
<sequence>MSIFKKTALITLAILCVNILFFFVSHQVLSYRFLSLEKEFSSLNVSRALDVIEYYAFENENLCINLANASDFKLFMDSRNHLDFKNNYFGVDFFEPADCNMMLVYNMQGELIYGENYDLMLREKRPIPDKLKQLERRHLQGLLQGELSRGVLSLPQGPFLFGAHVIASERGDDEPKGILLTGRYVDNEEIQKMIQITKLPFEIIPADQLPVSFQLTDEIQSSKKNGVFLETVDEDDFVGYGVISDVYGQPAAAVKMVIPRDFSRQGKLIISFFLWFSSLSVFILGWISFLLLHKFLLSRIAKLTQTVSDIALDGNLKIKIEEQGTDEIAVLGSAINRMLKAISTQTEELKGIQHELVQAKENAEAACKVKDVFVANVSHEIRTPMNGISGMVKLLCKTELTSRQKYYVNLLSSCAESLLSILNDILDFAKIEAGKLEIEEVAFDLRKVIENTARVYSIKASEKNLELILDIDFALPAKVIGDPVRINQVLNNLLNNAVKFTEKGEVSITITVENFNLDTALILFHVKDTGPGIPEDKFERLFKAFSQTDNSITRKYGGTGLGLAISKSLVEEMGGKIGYRSEFGWGSEFYFSIPLKICGYANKYQVNASSTRALVVDDSISVLSTIRKQLEYYGASVETCSHFVEAVYTIRYRGEDGKPYDLILLDATLLANQQSRVVKEFCELISSGVKADVVLMAAAKDSIDLDRWQAVPPIAGFINKPVTLESIEKILRKEMVLEDGSFIVSSSSDLDAGSGSGKIPQKSNRVKLEILIVEDMEVNRQLLSSFLEADEFELYFAYNGLEAFEMVQLHEVDVILMDLQMPEMDGFEATRKIRNLQEKTKATTPIIAMTAYGDSTSVKKCFDLGMNDYIVKPIEPALLQDKLLKIRFDKDLTENNDKPQAESNIFHVKETIKILESMVQNDRAFSIKLLEAFLDLYPETIATAKKYAADGNLTGVHNNLHSLKGTMLNLHISFGINEVENMLQNYKNYSKKDLLSKLEEIEKLLGEFRLAFAEIQVGSATRS</sequence>
<evidence type="ECO:0000259" key="18">
    <source>
        <dbReference type="PROSITE" id="PS50885"/>
    </source>
</evidence>
<dbReference type="InterPro" id="IPR003594">
    <property type="entry name" value="HATPase_dom"/>
</dbReference>
<proteinExistence type="predicted"/>
<feature type="domain" description="Response regulatory" evidence="17">
    <location>
        <begin position="769"/>
        <end position="887"/>
    </location>
</feature>
<evidence type="ECO:0000256" key="2">
    <source>
        <dbReference type="ARBA" id="ARBA00004651"/>
    </source>
</evidence>
<evidence type="ECO:0000256" key="13">
    <source>
        <dbReference type="ARBA" id="ARBA00023136"/>
    </source>
</evidence>
<dbReference type="CDD" id="cd06225">
    <property type="entry name" value="HAMP"/>
    <property type="match status" value="1"/>
</dbReference>
<dbReference type="SMART" id="SM00388">
    <property type="entry name" value="HisKA"/>
    <property type="match status" value="1"/>
</dbReference>
<dbReference type="SUPFAM" id="SSF52172">
    <property type="entry name" value="CheY-like"/>
    <property type="match status" value="2"/>
</dbReference>
<dbReference type="PROSITE" id="PS50109">
    <property type="entry name" value="HIS_KIN"/>
    <property type="match status" value="1"/>
</dbReference>
<keyword evidence="20" id="KW-1185">Reference proteome</keyword>
<dbReference type="InterPro" id="IPR036641">
    <property type="entry name" value="HPT_dom_sf"/>
</dbReference>
<dbReference type="InterPro" id="IPR036097">
    <property type="entry name" value="HisK_dim/P_sf"/>
</dbReference>
<dbReference type="InterPro" id="IPR003661">
    <property type="entry name" value="HisK_dim/P_dom"/>
</dbReference>
<keyword evidence="7 15" id="KW-0812">Transmembrane</keyword>
<dbReference type="InterPro" id="IPR003660">
    <property type="entry name" value="HAMP_dom"/>
</dbReference>
<evidence type="ECO:0000256" key="1">
    <source>
        <dbReference type="ARBA" id="ARBA00000085"/>
    </source>
</evidence>
<dbReference type="InterPro" id="IPR005467">
    <property type="entry name" value="His_kinase_dom"/>
</dbReference>
<keyword evidence="4" id="KW-1003">Cell membrane</keyword>
<dbReference type="InterPro" id="IPR004358">
    <property type="entry name" value="Sig_transdc_His_kin-like_C"/>
</dbReference>
<feature type="modified residue" description="4-aspartylphosphate" evidence="14">
    <location>
        <position position="818"/>
    </location>
</feature>
<keyword evidence="6 19" id="KW-0808">Transferase</keyword>
<keyword evidence="10" id="KW-0067">ATP-binding</keyword>
<dbReference type="InterPro" id="IPR011006">
    <property type="entry name" value="CheY-like_superfamily"/>
</dbReference>
<dbReference type="SMART" id="SM00387">
    <property type="entry name" value="HATPase_c"/>
    <property type="match status" value="1"/>
</dbReference>
<dbReference type="Gene3D" id="1.20.120.160">
    <property type="entry name" value="HPT domain"/>
    <property type="match status" value="1"/>
</dbReference>
<dbReference type="SMART" id="SM00304">
    <property type="entry name" value="HAMP"/>
    <property type="match status" value="1"/>
</dbReference>
<dbReference type="PROSITE" id="PS50110">
    <property type="entry name" value="RESPONSE_REGULATORY"/>
    <property type="match status" value="2"/>
</dbReference>
<keyword evidence="8" id="KW-0547">Nucleotide-binding</keyword>
<evidence type="ECO:0000259" key="17">
    <source>
        <dbReference type="PROSITE" id="PS50110"/>
    </source>
</evidence>
<keyword evidence="5 14" id="KW-0597">Phosphoprotein</keyword>
<reference evidence="19" key="1">
    <citation type="submission" date="2024-05" db="EMBL/GenBank/DDBJ databases">
        <title>Isolation and characterization of Sporomusa carbonis sp. nov., a carboxydotrophic hydrogenogen in the genus of Sporomusa isolated from a charcoal burning pile.</title>
        <authorList>
            <person name="Boeer T."/>
            <person name="Rosenbaum F."/>
            <person name="Eysell L."/>
            <person name="Mueller V."/>
            <person name="Daniel R."/>
            <person name="Poehlein A."/>
        </authorList>
    </citation>
    <scope>NUCLEOTIDE SEQUENCE [LARGE SCALE GENOMIC DNA]</scope>
    <source>
        <strain evidence="19">DSM 3132</strain>
    </source>
</reference>
<keyword evidence="9 19" id="KW-0418">Kinase</keyword>
<dbReference type="CDD" id="cd16922">
    <property type="entry name" value="HATPase_EvgS-ArcB-TorS-like"/>
    <property type="match status" value="1"/>
</dbReference>
<protein>
    <recommendedName>
        <fullName evidence="3">histidine kinase</fullName>
        <ecNumber evidence="3">2.7.13.3</ecNumber>
    </recommendedName>
</protein>
<dbReference type="Gene3D" id="6.10.340.10">
    <property type="match status" value="1"/>
</dbReference>
<dbReference type="PROSITE" id="PS50885">
    <property type="entry name" value="HAMP"/>
    <property type="match status" value="1"/>
</dbReference>
<evidence type="ECO:0000256" key="8">
    <source>
        <dbReference type="ARBA" id="ARBA00022741"/>
    </source>
</evidence>
<feature type="domain" description="Histidine kinase" evidence="16">
    <location>
        <begin position="376"/>
        <end position="597"/>
    </location>
</feature>
<comment type="subcellular location">
    <subcellularLocation>
        <location evidence="2">Cell membrane</location>
        <topology evidence="2">Multi-pass membrane protein</topology>
    </subcellularLocation>
</comment>
<dbReference type="Pfam" id="PF05228">
    <property type="entry name" value="CHASE4"/>
    <property type="match status" value="1"/>
</dbReference>
<dbReference type="PANTHER" id="PTHR45339">
    <property type="entry name" value="HYBRID SIGNAL TRANSDUCTION HISTIDINE KINASE J"/>
    <property type="match status" value="1"/>
</dbReference>
<dbReference type="Pfam" id="PF00072">
    <property type="entry name" value="Response_reg"/>
    <property type="match status" value="1"/>
</dbReference>
<dbReference type="EMBL" id="CP155571">
    <property type="protein sequence ID" value="XFO75230.1"/>
    <property type="molecule type" value="Genomic_DNA"/>
</dbReference>
<dbReference type="PRINTS" id="PR00344">
    <property type="entry name" value="BCTRLSENSOR"/>
</dbReference>
<evidence type="ECO:0000259" key="16">
    <source>
        <dbReference type="PROSITE" id="PS50109"/>
    </source>
</evidence>
<evidence type="ECO:0000313" key="19">
    <source>
        <dbReference type="EMBL" id="XFO75230.1"/>
    </source>
</evidence>
<feature type="domain" description="Response regulatory" evidence="17">
    <location>
        <begin position="612"/>
        <end position="735"/>
    </location>
</feature>
<accession>A0ABZ3JAB6</accession>
<dbReference type="Pfam" id="PF00672">
    <property type="entry name" value="HAMP"/>
    <property type="match status" value="1"/>
</dbReference>
<dbReference type="Pfam" id="PF00512">
    <property type="entry name" value="HisKA"/>
    <property type="match status" value="1"/>
</dbReference>
<comment type="catalytic activity">
    <reaction evidence="1">
        <text>ATP + protein L-histidine = ADP + protein N-phospho-L-histidine.</text>
        <dbReference type="EC" id="2.7.13.3"/>
    </reaction>
</comment>
<dbReference type="SUPFAM" id="SSF55874">
    <property type="entry name" value="ATPase domain of HSP90 chaperone/DNA topoisomerase II/histidine kinase"/>
    <property type="match status" value="1"/>
</dbReference>
<evidence type="ECO:0000256" key="14">
    <source>
        <dbReference type="PROSITE-ProRule" id="PRU00169"/>
    </source>
</evidence>
<dbReference type="PANTHER" id="PTHR45339:SF1">
    <property type="entry name" value="HYBRID SIGNAL TRANSDUCTION HISTIDINE KINASE J"/>
    <property type="match status" value="1"/>
</dbReference>
<evidence type="ECO:0000256" key="15">
    <source>
        <dbReference type="SAM" id="Phobius"/>
    </source>
</evidence>
<dbReference type="InterPro" id="IPR007892">
    <property type="entry name" value="CHASE4"/>
</dbReference>
<evidence type="ECO:0000256" key="4">
    <source>
        <dbReference type="ARBA" id="ARBA00022475"/>
    </source>
</evidence>
<keyword evidence="13 15" id="KW-0472">Membrane</keyword>
<organism evidence="19 20">
    <name type="scientific">Sporomusa acidovorans (strain ATCC 49682 / DSM 3132 / Mol)</name>
    <dbReference type="NCBI Taxonomy" id="1123286"/>
    <lineage>
        <taxon>Bacteria</taxon>
        <taxon>Bacillati</taxon>
        <taxon>Bacillota</taxon>
        <taxon>Negativicutes</taxon>
        <taxon>Selenomonadales</taxon>
        <taxon>Sporomusaceae</taxon>
        <taxon>Sporomusa</taxon>
    </lineage>
</organism>
<dbReference type="SUPFAM" id="SSF47226">
    <property type="entry name" value="Histidine-containing phosphotransfer domain, HPT domain"/>
    <property type="match status" value="1"/>
</dbReference>
<name>A0ABZ3JAB6_SPOA4</name>
<dbReference type="SMART" id="SM00448">
    <property type="entry name" value="REC"/>
    <property type="match status" value="2"/>
</dbReference>
<evidence type="ECO:0000256" key="9">
    <source>
        <dbReference type="ARBA" id="ARBA00022777"/>
    </source>
</evidence>
<feature type="modified residue" description="4-aspartylphosphate" evidence="14">
    <location>
        <position position="666"/>
    </location>
</feature>
<feature type="transmembrane region" description="Helical" evidence="15">
    <location>
        <begin position="268"/>
        <end position="292"/>
    </location>
</feature>
<evidence type="ECO:0000256" key="6">
    <source>
        <dbReference type="ARBA" id="ARBA00022679"/>
    </source>
</evidence>
<dbReference type="InterPro" id="IPR036890">
    <property type="entry name" value="HATPase_C_sf"/>
</dbReference>
<dbReference type="Proteomes" id="UP000216052">
    <property type="component" value="Chromosome"/>
</dbReference>
<dbReference type="CDD" id="cd00082">
    <property type="entry name" value="HisKA"/>
    <property type="match status" value="1"/>
</dbReference>
<keyword evidence="12" id="KW-0902">Two-component regulatory system</keyword>
<dbReference type="RefSeq" id="WP_093792339.1">
    <property type="nucleotide sequence ID" value="NZ_CP155571.1"/>
</dbReference>
<evidence type="ECO:0000256" key="7">
    <source>
        <dbReference type="ARBA" id="ARBA00022692"/>
    </source>
</evidence>
<dbReference type="Pfam" id="PF02518">
    <property type="entry name" value="HATPase_c"/>
    <property type="match status" value="1"/>
</dbReference>
<evidence type="ECO:0000256" key="12">
    <source>
        <dbReference type="ARBA" id="ARBA00023012"/>
    </source>
</evidence>
<evidence type="ECO:0000256" key="11">
    <source>
        <dbReference type="ARBA" id="ARBA00022989"/>
    </source>
</evidence>